<feature type="binding site" evidence="10">
    <location>
        <position position="141"/>
    </location>
    <ligand>
        <name>Mg(2+)</name>
        <dbReference type="ChEBI" id="CHEBI:18420"/>
        <label>1</label>
        <note>catalytic</note>
    </ligand>
</feature>
<evidence type="ECO:0000256" key="7">
    <source>
        <dbReference type="ARBA" id="ARBA00044466"/>
    </source>
</evidence>
<gene>
    <name evidence="12" type="ORF">DAKH74_046080</name>
</gene>
<dbReference type="InterPro" id="IPR006239">
    <property type="entry name" value="DPNP"/>
</dbReference>
<keyword evidence="4 10" id="KW-0479">Metal-binding</keyword>
<dbReference type="EC" id="3.1.3.7" evidence="3 11"/>
<comment type="catalytic activity">
    <reaction evidence="7">
        <text>adenosine 2',5'-bisphosphate + H2O = AMP + phosphate</text>
        <dbReference type="Rhea" id="RHEA:77643"/>
        <dbReference type="ChEBI" id="CHEBI:15377"/>
        <dbReference type="ChEBI" id="CHEBI:43474"/>
        <dbReference type="ChEBI" id="CHEBI:194156"/>
        <dbReference type="ChEBI" id="CHEBI:456215"/>
        <dbReference type="EC" id="3.1.3.7"/>
    </reaction>
    <physiologicalReaction direction="left-to-right" evidence="7">
        <dbReference type="Rhea" id="RHEA:77644"/>
    </physiologicalReaction>
</comment>
<evidence type="ECO:0000256" key="2">
    <source>
        <dbReference type="ARBA" id="ARBA00009759"/>
    </source>
</evidence>
<dbReference type="AlphaFoldDB" id="A0AAV5S2Z6"/>
<dbReference type="GO" id="GO:0046854">
    <property type="term" value="P:phosphatidylinositol phosphate biosynthetic process"/>
    <property type="evidence" value="ECO:0007669"/>
    <property type="project" value="InterPro"/>
</dbReference>
<dbReference type="Gene3D" id="3.30.540.10">
    <property type="entry name" value="Fructose-1,6-Bisphosphatase, subunit A, domain 1"/>
    <property type="match status" value="1"/>
</dbReference>
<dbReference type="GO" id="GO:0008441">
    <property type="term" value="F:3'(2'),5'-bisphosphate nucleotidase activity"/>
    <property type="evidence" value="ECO:0007669"/>
    <property type="project" value="UniProtKB-UniRule"/>
</dbReference>
<dbReference type="InterPro" id="IPR020550">
    <property type="entry name" value="Inositol_monophosphatase_CS"/>
</dbReference>
<sequence length="353" mass="37487">MYTHELTVATAAVRLASLLTKGVQQAVIASSSSTVIKDDKSPVTIGDFAAQAVIINAIQASFPGDAVVGEETADGLDDSFLGQILAAINTARESFAKEYKSEVPLANSQFPLNTIEDVRNTLNLGDYKGGRTGRFWCLDPIDGTKGFLRGEQFAVCLGLVVDGVVQVGCIGCPNLKLAPYGGADIPGHEPMGYIFRAVKGQGAFYNTATLSGAWTPLKVRRLESTAEMATLEGVEKGHSAHGEQDEIKQRLGIARALHLDSQAKYCLLALGLADVYLRLPISLKYQEKIWDHAAGNVIVLEAGGEHTDAIQGVPLDFGEGRTLATKGVIASAGPAKLHDLVVATSRDVIAERK</sequence>
<evidence type="ECO:0000256" key="1">
    <source>
        <dbReference type="ARBA" id="ARBA00001946"/>
    </source>
</evidence>
<evidence type="ECO:0000313" key="13">
    <source>
        <dbReference type="Proteomes" id="UP001377567"/>
    </source>
</evidence>
<dbReference type="InterPro" id="IPR000760">
    <property type="entry name" value="Inositol_monophosphatase-like"/>
</dbReference>
<dbReference type="PROSITE" id="PS00629">
    <property type="entry name" value="IMP_1"/>
    <property type="match status" value="1"/>
</dbReference>
<dbReference type="Pfam" id="PF00459">
    <property type="entry name" value="Inositol_P"/>
    <property type="match status" value="1"/>
</dbReference>
<dbReference type="NCBIfam" id="TIGR01330">
    <property type="entry name" value="bisphos_HAL2"/>
    <property type="match status" value="1"/>
</dbReference>
<comment type="similarity">
    <text evidence="2 11">Belongs to the inositol monophosphatase superfamily.</text>
</comment>
<comment type="caution">
    <text evidence="12">The sequence shown here is derived from an EMBL/GenBank/DDBJ whole genome shotgun (WGS) entry which is preliminary data.</text>
</comment>
<name>A0AAV5S2Z6_MAUHU</name>
<evidence type="ECO:0000256" key="8">
    <source>
        <dbReference type="ARBA" id="ARBA00044479"/>
    </source>
</evidence>
<dbReference type="Proteomes" id="UP001377567">
    <property type="component" value="Unassembled WGS sequence"/>
</dbReference>
<reference evidence="12 13" key="1">
    <citation type="journal article" date="2023" name="Elife">
        <title>Identification of key yeast species and microbe-microbe interactions impacting larval growth of Drosophila in the wild.</title>
        <authorList>
            <person name="Mure A."/>
            <person name="Sugiura Y."/>
            <person name="Maeda R."/>
            <person name="Honda K."/>
            <person name="Sakurai N."/>
            <person name="Takahashi Y."/>
            <person name="Watada M."/>
            <person name="Katoh T."/>
            <person name="Gotoh A."/>
            <person name="Gotoh Y."/>
            <person name="Taniguchi I."/>
            <person name="Nakamura K."/>
            <person name="Hayashi T."/>
            <person name="Katayama T."/>
            <person name="Uemura T."/>
            <person name="Hattori Y."/>
        </authorList>
    </citation>
    <scope>NUCLEOTIDE SEQUENCE [LARGE SCALE GENOMIC DNA]</scope>
    <source>
        <strain evidence="12 13">KH-74</strain>
    </source>
</reference>
<dbReference type="EMBL" id="BTGD01000018">
    <property type="protein sequence ID" value="GMM57992.1"/>
    <property type="molecule type" value="Genomic_DNA"/>
</dbReference>
<comment type="catalytic activity">
    <reaction evidence="8">
        <text>adenosine 3',5'-bisphosphate + H2O = AMP + phosphate</text>
        <dbReference type="Rhea" id="RHEA:10040"/>
        <dbReference type="ChEBI" id="CHEBI:15377"/>
        <dbReference type="ChEBI" id="CHEBI:43474"/>
        <dbReference type="ChEBI" id="CHEBI:58343"/>
        <dbReference type="ChEBI" id="CHEBI:456215"/>
        <dbReference type="EC" id="3.1.3.7"/>
    </reaction>
    <physiologicalReaction direction="left-to-right" evidence="8">
        <dbReference type="Rhea" id="RHEA:10041"/>
    </physiologicalReaction>
</comment>
<evidence type="ECO:0000256" key="3">
    <source>
        <dbReference type="ARBA" id="ARBA00012633"/>
    </source>
</evidence>
<dbReference type="CDD" id="cd01517">
    <property type="entry name" value="PAP_phosphatase"/>
    <property type="match status" value="1"/>
</dbReference>
<feature type="binding site" evidence="10">
    <location>
        <position position="139"/>
    </location>
    <ligand>
        <name>Mg(2+)</name>
        <dbReference type="ChEBI" id="CHEBI:18420"/>
        <label>1</label>
        <note>catalytic</note>
    </ligand>
</feature>
<dbReference type="PANTHER" id="PTHR43200">
    <property type="entry name" value="PHOSPHATASE"/>
    <property type="match status" value="1"/>
</dbReference>
<evidence type="ECO:0000256" key="5">
    <source>
        <dbReference type="ARBA" id="ARBA00022801"/>
    </source>
</evidence>
<accession>A0AAV5S2Z6</accession>
<comment type="catalytic activity">
    <reaction evidence="9">
        <text>3'-phosphoadenylyl sulfate + H2O = adenosine 5'-phosphosulfate + phosphate</text>
        <dbReference type="Rhea" id="RHEA:77639"/>
        <dbReference type="ChEBI" id="CHEBI:15377"/>
        <dbReference type="ChEBI" id="CHEBI:43474"/>
        <dbReference type="ChEBI" id="CHEBI:58243"/>
        <dbReference type="ChEBI" id="CHEBI:58339"/>
        <dbReference type="EC" id="3.1.3.7"/>
    </reaction>
    <physiologicalReaction direction="left-to-right" evidence="9">
        <dbReference type="Rhea" id="RHEA:77640"/>
    </physiologicalReaction>
</comment>
<dbReference type="SUPFAM" id="SSF56655">
    <property type="entry name" value="Carbohydrate phosphatase"/>
    <property type="match status" value="1"/>
</dbReference>
<dbReference type="PANTHER" id="PTHR43200:SF6">
    <property type="entry name" value="3'(2'),5'-BISPHOSPHATE NUCLEOTIDASE"/>
    <property type="match status" value="1"/>
</dbReference>
<feature type="binding site" evidence="10">
    <location>
        <position position="291"/>
    </location>
    <ligand>
        <name>Mg(2+)</name>
        <dbReference type="ChEBI" id="CHEBI:18420"/>
        <label>1</label>
        <note>catalytic</note>
    </ligand>
</feature>
<dbReference type="GO" id="GO:0000103">
    <property type="term" value="P:sulfate assimilation"/>
    <property type="evidence" value="ECO:0007669"/>
    <property type="project" value="TreeGrafter"/>
</dbReference>
<comment type="function">
    <text evidence="11">Converts adenosine 3'-phosphate 5'-phosphosulfate (PAPS) to adenosine 5'-phosphosulfate (APS) and 3'(2')-phosphoadenosine 5'-phosphate (PAP) to AMP.</text>
</comment>
<evidence type="ECO:0000256" key="6">
    <source>
        <dbReference type="ARBA" id="ARBA00022842"/>
    </source>
</evidence>
<dbReference type="Gene3D" id="3.40.190.80">
    <property type="match status" value="1"/>
</dbReference>
<dbReference type="PROSITE" id="PS00630">
    <property type="entry name" value="IMP_2"/>
    <property type="match status" value="1"/>
</dbReference>
<proteinExistence type="inferred from homology"/>
<feature type="binding site" evidence="10">
    <location>
        <position position="70"/>
    </location>
    <ligand>
        <name>Mg(2+)</name>
        <dbReference type="ChEBI" id="CHEBI:18420"/>
        <label>1</label>
        <note>catalytic</note>
    </ligand>
</feature>
<keyword evidence="6 10" id="KW-0460">Magnesium</keyword>
<protein>
    <recommendedName>
        <fullName evidence="3 11">3'(2'),5'-bisphosphate nucleotidase</fullName>
        <ecNumber evidence="3 11">3.1.3.7</ecNumber>
    </recommendedName>
</protein>
<comment type="cofactor">
    <cofactor evidence="1 10 11">
        <name>Mg(2+)</name>
        <dbReference type="ChEBI" id="CHEBI:18420"/>
    </cofactor>
</comment>
<evidence type="ECO:0000313" key="12">
    <source>
        <dbReference type="EMBL" id="GMM57992.1"/>
    </source>
</evidence>
<keyword evidence="5 11" id="KW-0378">Hydrolase</keyword>
<feature type="binding site" evidence="10">
    <location>
        <position position="142"/>
    </location>
    <ligand>
        <name>Mg(2+)</name>
        <dbReference type="ChEBI" id="CHEBI:18420"/>
        <label>1</label>
        <note>catalytic</note>
    </ligand>
</feature>
<dbReference type="PRINTS" id="PR00377">
    <property type="entry name" value="IMPHPHTASES"/>
</dbReference>
<evidence type="ECO:0000256" key="4">
    <source>
        <dbReference type="ARBA" id="ARBA00022723"/>
    </source>
</evidence>
<dbReference type="GO" id="GO:0046872">
    <property type="term" value="F:metal ion binding"/>
    <property type="evidence" value="ECO:0007669"/>
    <property type="project" value="UniProtKB-UniRule"/>
</dbReference>
<dbReference type="InterPro" id="IPR051090">
    <property type="entry name" value="Inositol_monoP_superfamily"/>
</dbReference>
<evidence type="ECO:0000256" key="10">
    <source>
        <dbReference type="PIRSR" id="PIRSR600760-2"/>
    </source>
</evidence>
<dbReference type="GO" id="GO:0043647">
    <property type="term" value="P:inositol phosphate metabolic process"/>
    <property type="evidence" value="ECO:0007669"/>
    <property type="project" value="UniProtKB-UniRule"/>
</dbReference>
<evidence type="ECO:0000256" key="9">
    <source>
        <dbReference type="ARBA" id="ARBA00044484"/>
    </source>
</evidence>
<keyword evidence="13" id="KW-1185">Reference proteome</keyword>
<organism evidence="12 13">
    <name type="scientific">Maudiozyma humilis</name>
    <name type="common">Sour dough yeast</name>
    <name type="synonym">Kazachstania humilis</name>
    <dbReference type="NCBI Taxonomy" id="51915"/>
    <lineage>
        <taxon>Eukaryota</taxon>
        <taxon>Fungi</taxon>
        <taxon>Dikarya</taxon>
        <taxon>Ascomycota</taxon>
        <taxon>Saccharomycotina</taxon>
        <taxon>Saccharomycetes</taxon>
        <taxon>Saccharomycetales</taxon>
        <taxon>Saccharomycetaceae</taxon>
        <taxon>Maudiozyma</taxon>
    </lineage>
</organism>
<dbReference type="InterPro" id="IPR020583">
    <property type="entry name" value="Inositol_monoP_metal-BS"/>
</dbReference>
<evidence type="ECO:0000256" key="11">
    <source>
        <dbReference type="RuleBase" id="RU368076"/>
    </source>
</evidence>